<dbReference type="Proteomes" id="UP000184139">
    <property type="component" value="Unassembled WGS sequence"/>
</dbReference>
<evidence type="ECO:0000313" key="1">
    <source>
        <dbReference type="EMBL" id="SHI14193.1"/>
    </source>
</evidence>
<evidence type="ECO:0000313" key="2">
    <source>
        <dbReference type="Proteomes" id="UP000184139"/>
    </source>
</evidence>
<gene>
    <name evidence="1" type="ORF">SAMN02745124_04321</name>
</gene>
<dbReference type="EMBL" id="FQXS01000050">
    <property type="protein sequence ID" value="SHI14193.1"/>
    <property type="molecule type" value="Genomic_DNA"/>
</dbReference>
<dbReference type="InterPro" id="IPR037914">
    <property type="entry name" value="SpoVT-AbrB_sf"/>
</dbReference>
<evidence type="ECO:0008006" key="3">
    <source>
        <dbReference type="Google" id="ProtNLM"/>
    </source>
</evidence>
<reference evidence="1 2" key="1">
    <citation type="submission" date="2016-11" db="EMBL/GenBank/DDBJ databases">
        <authorList>
            <person name="Jaros S."/>
            <person name="Januszkiewicz K."/>
            <person name="Wedrychowicz H."/>
        </authorList>
    </citation>
    <scope>NUCLEOTIDE SEQUENCE [LARGE SCALE GENOMIC DNA]</scope>
    <source>
        <strain evidence="1 2">DSM 9705</strain>
    </source>
</reference>
<dbReference type="OrthoDB" id="5422373at2"/>
<name>A0A1M5YRI9_9BACT</name>
<dbReference type="SUPFAM" id="SSF89447">
    <property type="entry name" value="AbrB/MazE/MraZ-like"/>
    <property type="match status" value="1"/>
</dbReference>
<dbReference type="AlphaFoldDB" id="A0A1M5YRI9"/>
<protein>
    <recommendedName>
        <fullName evidence="3">Addiction module antidote</fullName>
    </recommendedName>
</protein>
<dbReference type="Gene3D" id="2.10.260.10">
    <property type="match status" value="1"/>
</dbReference>
<organism evidence="1 2">
    <name type="scientific">Desulfofustis glycolicus DSM 9705</name>
    <dbReference type="NCBI Taxonomy" id="1121409"/>
    <lineage>
        <taxon>Bacteria</taxon>
        <taxon>Pseudomonadati</taxon>
        <taxon>Thermodesulfobacteriota</taxon>
        <taxon>Desulfobulbia</taxon>
        <taxon>Desulfobulbales</taxon>
        <taxon>Desulfocapsaceae</taxon>
        <taxon>Desulfofustis</taxon>
    </lineage>
</organism>
<proteinExistence type="predicted"/>
<dbReference type="RefSeq" id="WP_073379339.1">
    <property type="nucleotide sequence ID" value="NZ_FQXS01000050.1"/>
</dbReference>
<accession>A0A1M5YRI9</accession>
<sequence length="75" mass="8117">MIKNLTRHGNSLALVIEKPILELLGADAETPFDVTTDGQVLILSPIKDSGRSKAFSAALDKINARYPKALKKLAE</sequence>
<keyword evidence="2" id="KW-1185">Reference proteome</keyword>
<dbReference type="STRING" id="1121409.SAMN02745124_04321"/>